<evidence type="ECO:0000259" key="5">
    <source>
        <dbReference type="PROSITE" id="PS50837"/>
    </source>
</evidence>
<dbReference type="Pfam" id="PF05729">
    <property type="entry name" value="NACHT"/>
    <property type="match status" value="1"/>
</dbReference>
<keyword evidence="2" id="KW-0067">ATP-binding</keyword>
<keyword evidence="4" id="KW-1133">Transmembrane helix</keyword>
<dbReference type="PROSITE" id="PS50837">
    <property type="entry name" value="NACHT"/>
    <property type="match status" value="1"/>
</dbReference>
<evidence type="ECO:0000313" key="7">
    <source>
        <dbReference type="Proteomes" id="UP001159427"/>
    </source>
</evidence>
<feature type="domain" description="NACHT" evidence="5">
    <location>
        <begin position="273"/>
        <end position="395"/>
    </location>
</feature>
<evidence type="ECO:0000313" key="6">
    <source>
        <dbReference type="EMBL" id="CAH3152014.1"/>
    </source>
</evidence>
<comment type="caution">
    <text evidence="6">The sequence shown here is derived from an EMBL/GenBank/DDBJ whole genome shotgun (WGS) entry which is preliminary data.</text>
</comment>
<dbReference type="Pfam" id="PF13516">
    <property type="entry name" value="LRR_6"/>
    <property type="match status" value="9"/>
</dbReference>
<proteinExistence type="predicted"/>
<feature type="region of interest" description="Disordered" evidence="3">
    <location>
        <begin position="133"/>
        <end position="154"/>
    </location>
</feature>
<sequence length="988" mass="109098">MNLIQFSWSFLPYLCVSLIVLGVFVAAHDMKIEWVIVKGVSHFINDPDPPDELWKSFACTMAASLVSNMLNDPLVFKDWTHYVGKCSSEGELATTSLETEYLHRKKLQILYSISGYFLFLDDRNDNLGQARKEMGNTRRALNDNDTTDNKTKGNKSPFPSMVSWLVLFIYFTDLEISKQNCFRQISTRKFGSHLFSTVGLVAEHSEIIRQKYKRHEGWLAPFPWCEDFNFQLSDIYTRLRVVSREKKARATAKQRVVETTEIFNPHEECKQPRKVLIEGMPGMGKTTYCNKVAYDWAINIKKGDCFPEFEMVLLLKCRDVAIGSDLWAAIDDQLLPGEIQPKEKEKFFEFIRQNQSKVLLILDGLDELPSSKRPEFTDIIQGKILSLCHLVITARHEGGIPVRKVCDTLLEIEGFTYQDNKEFIHKYFAGKEDLAERLLDKIQNEKRLKEMTANPLNTALLCLLCEDFQGILPEIRTQLYLEIVHCVLIRYRKKKGLPVENEDLIEIYKDELKHLGLIALNGLYEDNMYFEDKNVAKKDADLPGFGFLSAQPGSSKRRPCMCYGFTHKSFQEFFAAHYLCCQLVSKETNPEILVTDTRYFGELREVLKFTCGLLAVRSKEIAIALVISIANKVKNEYVKKCFPVAVDCIKDSKIESSNFHMELARTFGACLALQQCEIRYGVIDDAAAAVIAAVLEANTTLTNLDLSLNNVSPAGAESLATALKTNTTLTNLDLSDNNVGPAGAESLATALKTNTTLTNLHLSDNNVGPAGAESLATALKTNTTLTNLDLSDNNVGPAGAESLATALKTNTTLTNLDLSDNNVGPAGAESLATALKTNTTLTNLNFLSNNVDPAGAASLAAALKTNTTLTNLNLSLNNVGPAGAESLATALKTNTTLTNLVLIGSKLGPAGAESLATALKTNKTLTNLHLSYNNVGSAGTESLATALKTNTTLTNLDLSDNNVGPAGAESLAAALKKKHNSDKFGFDW</sequence>
<dbReference type="Gene3D" id="3.80.10.10">
    <property type="entry name" value="Ribonuclease Inhibitor"/>
    <property type="match status" value="3"/>
</dbReference>
<dbReference type="PANTHER" id="PTHR46844">
    <property type="entry name" value="SLR5058 PROTEIN"/>
    <property type="match status" value="1"/>
</dbReference>
<dbReference type="InterPro" id="IPR032675">
    <property type="entry name" value="LRR_dom_sf"/>
</dbReference>
<dbReference type="Proteomes" id="UP001159427">
    <property type="component" value="Unassembled WGS sequence"/>
</dbReference>
<keyword evidence="7" id="KW-1185">Reference proteome</keyword>
<dbReference type="EMBL" id="CALNXI010001025">
    <property type="protein sequence ID" value="CAH3152014.1"/>
    <property type="molecule type" value="Genomic_DNA"/>
</dbReference>
<keyword evidence="4" id="KW-0472">Membrane</keyword>
<dbReference type="InterPro" id="IPR027417">
    <property type="entry name" value="P-loop_NTPase"/>
</dbReference>
<evidence type="ECO:0000256" key="2">
    <source>
        <dbReference type="ARBA" id="ARBA00022840"/>
    </source>
</evidence>
<dbReference type="SUPFAM" id="SSF52047">
    <property type="entry name" value="RNI-like"/>
    <property type="match status" value="1"/>
</dbReference>
<keyword evidence="1" id="KW-0547">Nucleotide-binding</keyword>
<gene>
    <name evidence="6" type="ORF">PEVE_00000613</name>
</gene>
<dbReference type="SUPFAM" id="SSF52540">
    <property type="entry name" value="P-loop containing nucleoside triphosphate hydrolases"/>
    <property type="match status" value="1"/>
</dbReference>
<dbReference type="SMART" id="SM00368">
    <property type="entry name" value="LRR_RI"/>
    <property type="match status" value="10"/>
</dbReference>
<dbReference type="InterPro" id="IPR001611">
    <property type="entry name" value="Leu-rich_rpt"/>
</dbReference>
<feature type="compositionally biased region" description="Basic and acidic residues" evidence="3">
    <location>
        <begin position="133"/>
        <end position="151"/>
    </location>
</feature>
<keyword evidence="4" id="KW-0812">Transmembrane</keyword>
<feature type="transmembrane region" description="Helical" evidence="4">
    <location>
        <begin position="6"/>
        <end position="27"/>
    </location>
</feature>
<accession>A0ABN8PX26</accession>
<evidence type="ECO:0000256" key="4">
    <source>
        <dbReference type="SAM" id="Phobius"/>
    </source>
</evidence>
<organism evidence="6 7">
    <name type="scientific">Porites evermanni</name>
    <dbReference type="NCBI Taxonomy" id="104178"/>
    <lineage>
        <taxon>Eukaryota</taxon>
        <taxon>Metazoa</taxon>
        <taxon>Cnidaria</taxon>
        <taxon>Anthozoa</taxon>
        <taxon>Hexacorallia</taxon>
        <taxon>Scleractinia</taxon>
        <taxon>Fungiina</taxon>
        <taxon>Poritidae</taxon>
        <taxon>Porites</taxon>
    </lineage>
</organism>
<dbReference type="PANTHER" id="PTHR46844:SF1">
    <property type="entry name" value="SLR5058 PROTEIN"/>
    <property type="match status" value="1"/>
</dbReference>
<evidence type="ECO:0000256" key="1">
    <source>
        <dbReference type="ARBA" id="ARBA00022741"/>
    </source>
</evidence>
<dbReference type="InterPro" id="IPR007111">
    <property type="entry name" value="NACHT_NTPase"/>
</dbReference>
<protein>
    <recommendedName>
        <fullName evidence="5">NACHT domain-containing protein</fullName>
    </recommendedName>
</protein>
<reference evidence="6 7" key="1">
    <citation type="submission" date="2022-05" db="EMBL/GenBank/DDBJ databases">
        <authorList>
            <consortium name="Genoscope - CEA"/>
            <person name="William W."/>
        </authorList>
    </citation>
    <scope>NUCLEOTIDE SEQUENCE [LARGE SCALE GENOMIC DNA]</scope>
</reference>
<name>A0ABN8PX26_9CNID</name>
<evidence type="ECO:0000256" key="3">
    <source>
        <dbReference type="SAM" id="MobiDB-lite"/>
    </source>
</evidence>
<dbReference type="Gene3D" id="3.40.50.300">
    <property type="entry name" value="P-loop containing nucleotide triphosphate hydrolases"/>
    <property type="match status" value="1"/>
</dbReference>